<dbReference type="STRING" id="28083.Lbir_1276"/>
<proteinExistence type="predicted"/>
<dbReference type="EMBL" id="LNXT01000015">
    <property type="protein sequence ID" value="KTC72501.1"/>
    <property type="molecule type" value="Genomic_DNA"/>
</dbReference>
<evidence type="ECO:0000313" key="2">
    <source>
        <dbReference type="EMBL" id="STX30633.1"/>
    </source>
</evidence>
<protein>
    <submittedName>
        <fullName evidence="2">Protein of uncharacterized function (DUF2845)</fullName>
    </submittedName>
</protein>
<dbReference type="Pfam" id="PF11006">
    <property type="entry name" value="DUF2845"/>
    <property type="match status" value="1"/>
</dbReference>
<organism evidence="2 4">
    <name type="scientific">Legionella birminghamensis</name>
    <dbReference type="NCBI Taxonomy" id="28083"/>
    <lineage>
        <taxon>Bacteria</taxon>
        <taxon>Pseudomonadati</taxon>
        <taxon>Pseudomonadota</taxon>
        <taxon>Gammaproteobacteria</taxon>
        <taxon>Legionellales</taxon>
        <taxon>Legionellaceae</taxon>
        <taxon>Legionella</taxon>
    </lineage>
</organism>
<dbReference type="Proteomes" id="UP000054735">
    <property type="component" value="Unassembled WGS sequence"/>
</dbReference>
<dbReference type="Proteomes" id="UP000255066">
    <property type="component" value="Unassembled WGS sequence"/>
</dbReference>
<reference evidence="2 4" key="2">
    <citation type="submission" date="2018-06" db="EMBL/GenBank/DDBJ databases">
        <authorList>
            <consortium name="Pathogen Informatics"/>
            <person name="Doyle S."/>
        </authorList>
    </citation>
    <scope>NUCLEOTIDE SEQUENCE [LARGE SCALE GENOMIC DNA]</scope>
    <source>
        <strain evidence="2 4">NCTC12437</strain>
    </source>
</reference>
<evidence type="ECO:0000313" key="1">
    <source>
        <dbReference type="EMBL" id="KTC72501.1"/>
    </source>
</evidence>
<evidence type="ECO:0000313" key="3">
    <source>
        <dbReference type="Proteomes" id="UP000054735"/>
    </source>
</evidence>
<keyword evidence="3" id="KW-1185">Reference proteome</keyword>
<dbReference type="OrthoDB" id="8906462at2"/>
<reference evidence="1 3" key="1">
    <citation type="submission" date="2015-11" db="EMBL/GenBank/DDBJ databases">
        <title>Genomic analysis of 38 Legionella species identifies large and diverse effector repertoires.</title>
        <authorList>
            <person name="Burstein D."/>
            <person name="Amaro F."/>
            <person name="Zusman T."/>
            <person name="Lifshitz Z."/>
            <person name="Cohen O."/>
            <person name="Gilbert J.A."/>
            <person name="Pupko T."/>
            <person name="Shuman H.A."/>
            <person name="Segal G."/>
        </authorList>
    </citation>
    <scope>NUCLEOTIDE SEQUENCE [LARGE SCALE GENOMIC DNA]</scope>
    <source>
        <strain evidence="1 3">CDC#1407-AL-14</strain>
    </source>
</reference>
<evidence type="ECO:0000313" key="4">
    <source>
        <dbReference type="Proteomes" id="UP000255066"/>
    </source>
</evidence>
<accession>A0A378I6K0</accession>
<dbReference type="EMBL" id="UGNW01000001">
    <property type="protein sequence ID" value="STX30633.1"/>
    <property type="molecule type" value="Genomic_DNA"/>
</dbReference>
<sequence>MGPAVGAAGIRSGGAAGIRSGDASGIAGRTDLVLGIFPSAVLYLPYAFSSTHNMIIHRLLASVLIPLILVDQGFAMRCKQSLVLEGDSKYIVERKCGPPLAKDIYQDSSLLVNSFNIPYGLASDVYEVWTYQQSPNEFLYEVLFQNGRVVAISANRSF</sequence>
<dbReference type="AlphaFoldDB" id="A0A378I6K0"/>
<gene>
    <name evidence="1" type="ORF">Lbir_1276</name>
    <name evidence="2" type="ORF">NCTC12437_00393</name>
</gene>
<dbReference type="InterPro" id="IPR021268">
    <property type="entry name" value="DUF2845"/>
</dbReference>
<name>A0A378I6K0_9GAMM</name>